<keyword evidence="7" id="KW-0862">Zinc</keyword>
<keyword evidence="5 8" id="KW-0863">Zinc-finger</keyword>
<evidence type="ECO:0000256" key="1">
    <source>
        <dbReference type="ARBA" id="ARBA00000900"/>
    </source>
</evidence>
<evidence type="ECO:0000256" key="2">
    <source>
        <dbReference type="ARBA" id="ARBA00012483"/>
    </source>
</evidence>
<evidence type="ECO:0000313" key="13">
    <source>
        <dbReference type="Proteomes" id="UP000028999"/>
    </source>
</evidence>
<dbReference type="PROSITE" id="PS50089">
    <property type="entry name" value="ZF_RING_2"/>
    <property type="match status" value="1"/>
</dbReference>
<dbReference type="InterPro" id="IPR051266">
    <property type="entry name" value="CLCR"/>
</dbReference>
<dbReference type="AlphaFoldDB" id="A0A078GU25"/>
<dbReference type="InterPro" id="IPR013083">
    <property type="entry name" value="Znf_RING/FYVE/PHD"/>
</dbReference>
<dbReference type="EMBL" id="LK032215">
    <property type="protein sequence ID" value="CDY28148.1"/>
    <property type="molecule type" value="Genomic_DNA"/>
</dbReference>
<dbReference type="STRING" id="3708.A0A078GU25"/>
<feature type="domain" description="RING-type" evidence="10">
    <location>
        <begin position="122"/>
        <end position="167"/>
    </location>
</feature>
<feature type="compositionally biased region" description="Polar residues" evidence="9">
    <location>
        <begin position="84"/>
        <end position="104"/>
    </location>
</feature>
<dbReference type="Pfam" id="PF25243">
    <property type="entry name" value="WAV3_C"/>
    <property type="match status" value="1"/>
</dbReference>
<evidence type="ECO:0000259" key="11">
    <source>
        <dbReference type="PROSITE" id="PS50234"/>
    </source>
</evidence>
<name>A0A078GU25_BRANA</name>
<dbReference type="PROSITE" id="PS50234">
    <property type="entry name" value="VWFA"/>
    <property type="match status" value="1"/>
</dbReference>
<evidence type="ECO:0000259" key="10">
    <source>
        <dbReference type="PROSITE" id="PS50089"/>
    </source>
</evidence>
<dbReference type="EC" id="2.3.2.27" evidence="2"/>
<evidence type="ECO:0000256" key="7">
    <source>
        <dbReference type="ARBA" id="ARBA00022833"/>
    </source>
</evidence>
<dbReference type="PaxDb" id="3708-A0A078GU25"/>
<dbReference type="InterPro" id="IPR057427">
    <property type="entry name" value="WAV3_C"/>
</dbReference>
<dbReference type="Pfam" id="PF17123">
    <property type="entry name" value="zf-RING_11"/>
    <property type="match status" value="1"/>
</dbReference>
<evidence type="ECO:0000256" key="4">
    <source>
        <dbReference type="ARBA" id="ARBA00022723"/>
    </source>
</evidence>
<feature type="compositionally biased region" description="Polar residues" evidence="9">
    <location>
        <begin position="51"/>
        <end position="63"/>
    </location>
</feature>
<evidence type="ECO:0000256" key="8">
    <source>
        <dbReference type="PROSITE-ProRule" id="PRU00175"/>
    </source>
</evidence>
<dbReference type="Gene3D" id="3.30.40.10">
    <property type="entry name" value="Zinc/RING finger domain, C3HC4 (zinc finger)"/>
    <property type="match status" value="1"/>
</dbReference>
<dbReference type="PANTHER" id="PTHR10579:SF55">
    <property type="entry name" value="E3 UBIQUITIN-PROTEIN LIGASE WAV3"/>
    <property type="match status" value="1"/>
</dbReference>
<dbReference type="InterPro" id="IPR002035">
    <property type="entry name" value="VWF_A"/>
</dbReference>
<evidence type="ECO:0000256" key="6">
    <source>
        <dbReference type="ARBA" id="ARBA00022786"/>
    </source>
</evidence>
<dbReference type="InterPro" id="IPR036465">
    <property type="entry name" value="vWFA_dom_sf"/>
</dbReference>
<reference evidence="12 13" key="1">
    <citation type="journal article" date="2014" name="Science">
        <title>Plant genetics. Early allopolyploid evolution in the post-Neolithic Brassica napus oilseed genome.</title>
        <authorList>
            <person name="Chalhoub B."/>
            <person name="Denoeud F."/>
            <person name="Liu S."/>
            <person name="Parkin I.A."/>
            <person name="Tang H."/>
            <person name="Wang X."/>
            <person name="Chiquet J."/>
            <person name="Belcram H."/>
            <person name="Tong C."/>
            <person name="Samans B."/>
            <person name="Correa M."/>
            <person name="Da Silva C."/>
            <person name="Just J."/>
            <person name="Falentin C."/>
            <person name="Koh C.S."/>
            <person name="Le Clainche I."/>
            <person name="Bernard M."/>
            <person name="Bento P."/>
            <person name="Noel B."/>
            <person name="Labadie K."/>
            <person name="Alberti A."/>
            <person name="Charles M."/>
            <person name="Arnaud D."/>
            <person name="Guo H."/>
            <person name="Daviaud C."/>
            <person name="Alamery S."/>
            <person name="Jabbari K."/>
            <person name="Zhao M."/>
            <person name="Edger P.P."/>
            <person name="Chelaifa H."/>
            <person name="Tack D."/>
            <person name="Lassalle G."/>
            <person name="Mestiri I."/>
            <person name="Schnel N."/>
            <person name="Le Paslier M.C."/>
            <person name="Fan G."/>
            <person name="Renault V."/>
            <person name="Bayer P.E."/>
            <person name="Golicz A.A."/>
            <person name="Manoli S."/>
            <person name="Lee T.H."/>
            <person name="Thi V.H."/>
            <person name="Chalabi S."/>
            <person name="Hu Q."/>
            <person name="Fan C."/>
            <person name="Tollenaere R."/>
            <person name="Lu Y."/>
            <person name="Battail C."/>
            <person name="Shen J."/>
            <person name="Sidebottom C.H."/>
            <person name="Wang X."/>
            <person name="Canaguier A."/>
            <person name="Chauveau A."/>
            <person name="Berard A."/>
            <person name="Deniot G."/>
            <person name="Guan M."/>
            <person name="Liu Z."/>
            <person name="Sun F."/>
            <person name="Lim Y.P."/>
            <person name="Lyons E."/>
            <person name="Town C.D."/>
            <person name="Bancroft I."/>
            <person name="Wang X."/>
            <person name="Meng J."/>
            <person name="Ma J."/>
            <person name="Pires J.C."/>
            <person name="King G.J."/>
            <person name="Brunel D."/>
            <person name="Delourme R."/>
            <person name="Renard M."/>
            <person name="Aury J.M."/>
            <person name="Adams K.L."/>
            <person name="Batley J."/>
            <person name="Snowdon R.J."/>
            <person name="Tost J."/>
            <person name="Edwards D."/>
            <person name="Zhou Y."/>
            <person name="Hua W."/>
            <person name="Sharpe A.G."/>
            <person name="Paterson A.H."/>
            <person name="Guan C."/>
            <person name="Wincker P."/>
        </authorList>
    </citation>
    <scope>NUCLEOTIDE SEQUENCE [LARGE SCALE GENOMIC DNA]</scope>
    <source>
        <strain evidence="13">cv. Darmor-bzh</strain>
    </source>
</reference>
<organism evidence="12 13">
    <name type="scientific">Brassica napus</name>
    <name type="common">Rape</name>
    <dbReference type="NCBI Taxonomy" id="3708"/>
    <lineage>
        <taxon>Eukaryota</taxon>
        <taxon>Viridiplantae</taxon>
        <taxon>Streptophyta</taxon>
        <taxon>Embryophyta</taxon>
        <taxon>Tracheophyta</taxon>
        <taxon>Spermatophyta</taxon>
        <taxon>Magnoliopsida</taxon>
        <taxon>eudicotyledons</taxon>
        <taxon>Gunneridae</taxon>
        <taxon>Pentapetalae</taxon>
        <taxon>rosids</taxon>
        <taxon>malvids</taxon>
        <taxon>Brassicales</taxon>
        <taxon>Brassicaceae</taxon>
        <taxon>Brassiceae</taxon>
        <taxon>Brassica</taxon>
    </lineage>
</organism>
<dbReference type="Gramene" id="CDY28148">
    <property type="protein sequence ID" value="CDY28148"/>
    <property type="gene ID" value="GSBRNA2T00039789001"/>
</dbReference>
<proteinExistence type="predicted"/>
<dbReference type="OMA" id="LRCLFIM"/>
<dbReference type="SUPFAM" id="SSF57850">
    <property type="entry name" value="RING/U-box"/>
    <property type="match status" value="1"/>
</dbReference>
<evidence type="ECO:0000256" key="3">
    <source>
        <dbReference type="ARBA" id="ARBA00022679"/>
    </source>
</evidence>
<dbReference type="Proteomes" id="UP000028999">
    <property type="component" value="Unassembled WGS sequence"/>
</dbReference>
<dbReference type="InterPro" id="IPR001841">
    <property type="entry name" value="Znf_RING"/>
</dbReference>
<keyword evidence="3" id="KW-0808">Transferase</keyword>
<keyword evidence="6" id="KW-0833">Ubl conjugation pathway</keyword>
<keyword evidence="13" id="KW-1185">Reference proteome</keyword>
<gene>
    <name evidence="12" type="primary">BnaAnng03250D</name>
    <name evidence="12" type="ORF">GSBRNA2T00039789001</name>
</gene>
<dbReference type="SUPFAM" id="SSF53300">
    <property type="entry name" value="vWA-like"/>
    <property type="match status" value="1"/>
</dbReference>
<sequence>MGTGWRRAFCTTASRKSDAVAPDLDKQQAGYTLNSNPSPRSCVKLAFLSGGSNSSTPRTNYSPSLGCRTTDAENPVPTAEQIPTPRSATKSPRLSLKARSNPSSPRLKLSLFRNSFKFRSNCGICLNSVKTGQGTAKYTAECSHVFHFPCVTDYVSKHGKLVCPVCNSLWKDASLLTLHGNGIEPPLENASHNYDDDEPLLSPRFVTIPEANENCRCEEETDVAQFKGFIPATGRDFGNVQVSLLPESAVVSVGCGYETRAVALRVKAPPPLGTRGRRLLDPSQRAPVDLVVVVDVGGTMNGAKLQMVKRAMRVVISSLSSADRLSIVSASSKRLLPLKRMTENGKRSAGVVVDGLLCCQSSKISDGLEKAARVLEDRRERNPIASIVLLKDGQPISSRANTNQRSTITHVGLTRFAHIEIPVTEYGFGESGGCSHAPVEEAFAKCLGGFLSVVVQDLRIQFRVGSGSGPCEIAAIYLCNGQPTLVSSGSGSVRLGDLYAGEEREVLMELRIPSTASMVHQVLSVRGLYKDPSTQEVVYGRDQSLRVPQAVRSSSPSIERLRCLFIMTRAVAESRRLVEYGECTSAHHLLTSAHALLGQSRMAEAADYTKVVEAELVEVQWRRQQLMEYERSERDTTMILVDENGEPLTPASAWRAAEKFAKVAMMKKSDLHGFENARF</sequence>
<dbReference type="GO" id="GO:0008270">
    <property type="term" value="F:zinc ion binding"/>
    <property type="evidence" value="ECO:0007669"/>
    <property type="project" value="UniProtKB-KW"/>
</dbReference>
<dbReference type="Gene3D" id="3.40.50.410">
    <property type="entry name" value="von Willebrand factor, type A domain"/>
    <property type="match status" value="1"/>
</dbReference>
<accession>A0A078GU25</accession>
<evidence type="ECO:0000256" key="9">
    <source>
        <dbReference type="SAM" id="MobiDB-lite"/>
    </source>
</evidence>
<dbReference type="PANTHER" id="PTHR10579">
    <property type="entry name" value="CALCIUM-ACTIVATED CHLORIDE CHANNEL REGULATOR"/>
    <property type="match status" value="1"/>
</dbReference>
<dbReference type="SMART" id="SM00184">
    <property type="entry name" value="RING"/>
    <property type="match status" value="1"/>
</dbReference>
<feature type="region of interest" description="Disordered" evidence="9">
    <location>
        <begin position="51"/>
        <end position="104"/>
    </location>
</feature>
<dbReference type="Pfam" id="PF13519">
    <property type="entry name" value="VWA_2"/>
    <property type="match status" value="1"/>
</dbReference>
<keyword evidence="4" id="KW-0479">Metal-binding</keyword>
<dbReference type="GO" id="GO:0061630">
    <property type="term" value="F:ubiquitin protein ligase activity"/>
    <property type="evidence" value="ECO:0007669"/>
    <property type="project" value="UniProtKB-EC"/>
</dbReference>
<protein>
    <recommendedName>
        <fullName evidence="2">RING-type E3 ubiquitin transferase</fullName>
        <ecNumber evidence="2">2.3.2.27</ecNumber>
    </recommendedName>
</protein>
<feature type="domain" description="VWFA" evidence="11">
    <location>
        <begin position="289"/>
        <end position="430"/>
    </location>
</feature>
<comment type="catalytic activity">
    <reaction evidence="1">
        <text>S-ubiquitinyl-[E2 ubiquitin-conjugating enzyme]-L-cysteine + [acceptor protein]-L-lysine = [E2 ubiquitin-conjugating enzyme]-L-cysteine + N(6)-ubiquitinyl-[acceptor protein]-L-lysine.</text>
        <dbReference type="EC" id="2.3.2.27"/>
    </reaction>
</comment>
<evidence type="ECO:0000313" key="12">
    <source>
        <dbReference type="EMBL" id="CDY28148.1"/>
    </source>
</evidence>
<dbReference type="FunFam" id="3.40.50.410:FF:000129">
    <property type="entry name" value="Probable E3 ubiquitin-protein ligase EDA40"/>
    <property type="match status" value="1"/>
</dbReference>
<evidence type="ECO:0000256" key="5">
    <source>
        <dbReference type="ARBA" id="ARBA00022771"/>
    </source>
</evidence>